<dbReference type="Pfam" id="PF17668">
    <property type="entry name" value="Acetyltransf_17"/>
    <property type="match status" value="1"/>
</dbReference>
<feature type="binding site" evidence="4">
    <location>
        <begin position="117"/>
        <end position="122"/>
    </location>
    <ligand>
        <name>acetyl-CoA</name>
        <dbReference type="ChEBI" id="CHEBI:57288"/>
    </ligand>
</feature>
<sequence length="436" mass="46884">MHDDALTAPVDETAAAALTKNGLRMAVVDPADDAQAEAWLHADARGFHDPAHSDALLGELRASQPLQRSVGVYDDGIAEPGIPVATVAAWPAALTVPGGQLDSWAISAVTVAPTHRRRGVARAMLESELRVAVAAGIPIAALTVTETTIYRRYGFGPATWSTDVEVDARRVGWDGGEAPGRVQLITRDGAIAVGSTLLEEARRATPGDVQVVGHRFGRIFGAPSEPEEQRKRRFARYDDADGVTRGLLVYRPTQEEGDFTNFSVDVLHLVATTDDAYRALWRFVLSLDLVGTVRAFLRPVDEPLRWLVADPRRIRTTEVREHLWLRVLDPVAVLSARTYAGPGRLALRVADPLGHAEGAFTVAADASRAATVTPGEQEGVPLLEVPVDVLGSLYLGGASAVSLLRAGRLRERTPGDAALADRLLRPPMAPVLTTWF</sequence>
<evidence type="ECO:0000313" key="7">
    <source>
        <dbReference type="Proteomes" id="UP001500121"/>
    </source>
</evidence>
<feature type="active site" description="Proton donor" evidence="4">
    <location>
        <position position="150"/>
    </location>
</feature>
<protein>
    <submittedName>
        <fullName evidence="6">GNAT family N-acetyltransferase</fullName>
    </submittedName>
</protein>
<keyword evidence="3 4" id="KW-0012">Acyltransferase</keyword>
<dbReference type="Gene3D" id="3.40.630.30">
    <property type="match status" value="2"/>
</dbReference>
<evidence type="ECO:0000259" key="5">
    <source>
        <dbReference type="PROSITE" id="PS51186"/>
    </source>
</evidence>
<dbReference type="PROSITE" id="PS51186">
    <property type="entry name" value="GNAT"/>
    <property type="match status" value="1"/>
</dbReference>
<proteinExistence type="inferred from homology"/>
<evidence type="ECO:0000313" key="6">
    <source>
        <dbReference type="EMBL" id="GAA4752125.1"/>
    </source>
</evidence>
<evidence type="ECO:0000256" key="1">
    <source>
        <dbReference type="ARBA" id="ARBA00009213"/>
    </source>
</evidence>
<dbReference type="PANTHER" id="PTHR37817:SF1">
    <property type="entry name" value="N-ACETYLTRANSFERASE EIS"/>
    <property type="match status" value="1"/>
</dbReference>
<comment type="caution">
    <text evidence="6">The sequence shown here is derived from an EMBL/GenBank/DDBJ whole genome shotgun (WGS) entry which is preliminary data.</text>
</comment>
<feature type="domain" description="N-acetyltransferase" evidence="5">
    <location>
        <begin position="26"/>
        <end position="185"/>
    </location>
</feature>
<dbReference type="Pfam" id="PF13530">
    <property type="entry name" value="SCP2_2"/>
    <property type="match status" value="1"/>
</dbReference>
<dbReference type="InterPro" id="IPR051554">
    <property type="entry name" value="Acetyltransferase_Eis"/>
</dbReference>
<feature type="active site" description="Proton acceptor; via carboxylate" evidence="4">
    <location>
        <position position="436"/>
    </location>
</feature>
<dbReference type="InterPro" id="IPR036527">
    <property type="entry name" value="SCP2_sterol-bd_dom_sf"/>
</dbReference>
<dbReference type="InterPro" id="IPR025559">
    <property type="entry name" value="Eis_dom"/>
</dbReference>
<dbReference type="InterPro" id="IPR016181">
    <property type="entry name" value="Acyl_CoA_acyltransferase"/>
</dbReference>
<name>A0ABP8ZBB7_9MICO</name>
<dbReference type="RefSeq" id="WP_345481692.1">
    <property type="nucleotide sequence ID" value="NZ_BAABLP010000005.1"/>
</dbReference>
<comment type="subunit">
    <text evidence="4">Homohexamer; trimer of dimers.</text>
</comment>
<evidence type="ECO:0000256" key="4">
    <source>
        <dbReference type="HAMAP-Rule" id="MF_01812"/>
    </source>
</evidence>
<accession>A0ABP8ZBB7</accession>
<dbReference type="CDD" id="cd04301">
    <property type="entry name" value="NAT_SF"/>
    <property type="match status" value="1"/>
</dbReference>
<reference evidence="7" key="1">
    <citation type="journal article" date="2019" name="Int. J. Syst. Evol. Microbiol.">
        <title>The Global Catalogue of Microorganisms (GCM) 10K type strain sequencing project: providing services to taxonomists for standard genome sequencing and annotation.</title>
        <authorList>
            <consortium name="The Broad Institute Genomics Platform"/>
            <consortium name="The Broad Institute Genome Sequencing Center for Infectious Disease"/>
            <person name="Wu L."/>
            <person name="Ma J."/>
        </authorList>
    </citation>
    <scope>NUCLEOTIDE SEQUENCE [LARGE SCALE GENOMIC DNA]</scope>
    <source>
        <strain evidence="7">JCM 19015</strain>
    </source>
</reference>
<dbReference type="EMBL" id="BAABLP010000005">
    <property type="protein sequence ID" value="GAA4752125.1"/>
    <property type="molecule type" value="Genomic_DNA"/>
</dbReference>
<dbReference type="Gene3D" id="3.30.1050.10">
    <property type="entry name" value="SCP2 sterol-binding domain"/>
    <property type="match status" value="1"/>
</dbReference>
<organism evidence="6 7">
    <name type="scientific">Amnibacterium soli</name>
    <dbReference type="NCBI Taxonomy" id="1282736"/>
    <lineage>
        <taxon>Bacteria</taxon>
        <taxon>Bacillati</taxon>
        <taxon>Actinomycetota</taxon>
        <taxon>Actinomycetes</taxon>
        <taxon>Micrococcales</taxon>
        <taxon>Microbacteriaceae</taxon>
        <taxon>Amnibacterium</taxon>
    </lineage>
</organism>
<dbReference type="SUPFAM" id="SSF55729">
    <property type="entry name" value="Acyl-CoA N-acyltransferases (Nat)"/>
    <property type="match status" value="1"/>
</dbReference>
<feature type="binding site" evidence="4">
    <location>
        <begin position="109"/>
        <end position="111"/>
    </location>
    <ligand>
        <name>acetyl-CoA</name>
        <dbReference type="ChEBI" id="CHEBI:57288"/>
    </ligand>
</feature>
<dbReference type="InterPro" id="IPR041380">
    <property type="entry name" value="Acetyltransf_17"/>
</dbReference>
<dbReference type="Proteomes" id="UP001500121">
    <property type="component" value="Unassembled WGS sequence"/>
</dbReference>
<dbReference type="InterPro" id="IPR000182">
    <property type="entry name" value="GNAT_dom"/>
</dbReference>
<dbReference type="SUPFAM" id="SSF55718">
    <property type="entry name" value="SCP-like"/>
    <property type="match status" value="1"/>
</dbReference>
<dbReference type="HAMAP" id="MF_01812">
    <property type="entry name" value="Eis"/>
    <property type="match status" value="1"/>
</dbReference>
<keyword evidence="2 4" id="KW-0808">Transferase</keyword>
<feature type="binding site" evidence="4">
    <location>
        <begin position="145"/>
        <end position="146"/>
    </location>
    <ligand>
        <name>acetyl-CoA</name>
        <dbReference type="ChEBI" id="CHEBI:57288"/>
    </ligand>
</feature>
<dbReference type="Pfam" id="PF13527">
    <property type="entry name" value="Acetyltransf_9"/>
    <property type="match status" value="1"/>
</dbReference>
<comment type="similarity">
    <text evidence="1 4">Belongs to the acetyltransferase Eis family.</text>
</comment>
<dbReference type="InterPro" id="IPR022902">
    <property type="entry name" value="NAcTrfase_Eis"/>
</dbReference>
<gene>
    <name evidence="6" type="ORF">GCM10025783_25980</name>
</gene>
<evidence type="ECO:0000256" key="3">
    <source>
        <dbReference type="ARBA" id="ARBA00023315"/>
    </source>
</evidence>
<dbReference type="PANTHER" id="PTHR37817">
    <property type="entry name" value="N-ACETYLTRANSFERASE EIS"/>
    <property type="match status" value="1"/>
</dbReference>
<keyword evidence="7" id="KW-1185">Reference proteome</keyword>
<evidence type="ECO:0000256" key="2">
    <source>
        <dbReference type="ARBA" id="ARBA00022679"/>
    </source>
</evidence>